<dbReference type="Proteomes" id="UP001419268">
    <property type="component" value="Unassembled WGS sequence"/>
</dbReference>
<evidence type="ECO:0000313" key="2">
    <source>
        <dbReference type="EMBL" id="KAK9111609.1"/>
    </source>
</evidence>
<sequence>MLTQSESSPSYDAQPSTPSSIPLSWPPSAKLTVDWLLVFMSVFDWSSRNLRPSEFPSVLRGCGRGGWREARRREASTGWRGWWEAEAAVGGGDGFEMLGERNGWRVNYPWFWDVVYSSLVPTVLDMAMRYDLEEIEVSPKEVMRTVENNVDHIRFADMIKEQMILSMHNTVIVKLLMRSIGYKTFSARLFSLWNPKGE</sequence>
<name>A0AAP0NMK0_9MAGN</name>
<evidence type="ECO:0000313" key="3">
    <source>
        <dbReference type="Proteomes" id="UP001419268"/>
    </source>
</evidence>
<feature type="region of interest" description="Disordered" evidence="1">
    <location>
        <begin position="1"/>
        <end position="20"/>
    </location>
</feature>
<dbReference type="EMBL" id="JBBNAG010000008">
    <property type="protein sequence ID" value="KAK9111609.1"/>
    <property type="molecule type" value="Genomic_DNA"/>
</dbReference>
<reference evidence="2 3" key="1">
    <citation type="submission" date="2024-01" db="EMBL/GenBank/DDBJ databases">
        <title>Genome assemblies of Stephania.</title>
        <authorList>
            <person name="Yang L."/>
        </authorList>
    </citation>
    <scope>NUCLEOTIDE SEQUENCE [LARGE SCALE GENOMIC DNA]</scope>
    <source>
        <strain evidence="2">JXDWG</strain>
        <tissue evidence="2">Leaf</tissue>
    </source>
</reference>
<evidence type="ECO:0000256" key="1">
    <source>
        <dbReference type="SAM" id="MobiDB-lite"/>
    </source>
</evidence>
<proteinExistence type="predicted"/>
<protein>
    <submittedName>
        <fullName evidence="2">Uncharacterized protein</fullName>
    </submittedName>
</protein>
<accession>A0AAP0NMK0</accession>
<dbReference type="AlphaFoldDB" id="A0AAP0NMK0"/>
<gene>
    <name evidence="2" type="ORF">Scep_019128</name>
</gene>
<organism evidence="2 3">
    <name type="scientific">Stephania cephalantha</name>
    <dbReference type="NCBI Taxonomy" id="152367"/>
    <lineage>
        <taxon>Eukaryota</taxon>
        <taxon>Viridiplantae</taxon>
        <taxon>Streptophyta</taxon>
        <taxon>Embryophyta</taxon>
        <taxon>Tracheophyta</taxon>
        <taxon>Spermatophyta</taxon>
        <taxon>Magnoliopsida</taxon>
        <taxon>Ranunculales</taxon>
        <taxon>Menispermaceae</taxon>
        <taxon>Menispermoideae</taxon>
        <taxon>Cissampelideae</taxon>
        <taxon>Stephania</taxon>
    </lineage>
</organism>
<comment type="caution">
    <text evidence="2">The sequence shown here is derived from an EMBL/GenBank/DDBJ whole genome shotgun (WGS) entry which is preliminary data.</text>
</comment>
<keyword evidence="3" id="KW-1185">Reference proteome</keyword>